<keyword evidence="6" id="KW-0119">Carbohydrate metabolism</keyword>
<dbReference type="Pfam" id="PF02744">
    <property type="entry name" value="GalP_UDP_tr_C"/>
    <property type="match status" value="1"/>
</dbReference>
<dbReference type="UniPathway" id="UPA00214"/>
<dbReference type="NCBIfam" id="TIGR00209">
    <property type="entry name" value="galT_1"/>
    <property type="match status" value="1"/>
</dbReference>
<dbReference type="InterPro" id="IPR001937">
    <property type="entry name" value="GalP_UDPtransf1"/>
</dbReference>
<keyword evidence="2 12" id="KW-0808">Transferase</keyword>
<evidence type="ECO:0000256" key="8">
    <source>
        <dbReference type="PIRSR" id="PIRSR000808-1"/>
    </source>
</evidence>
<gene>
    <name evidence="12" type="ORF">KsCSTR_36080</name>
</gene>
<dbReference type="PANTHER" id="PTHR42763:SF1">
    <property type="entry name" value="UDP-GLUCOSE--HEXOSE-1-PHOSPHATE URIDYLYLTRANSFERASE"/>
    <property type="match status" value="1"/>
</dbReference>
<dbReference type="EC" id="2.7.7.12" evidence="7"/>
<dbReference type="GO" id="GO:0008270">
    <property type="term" value="F:zinc ion binding"/>
    <property type="evidence" value="ECO:0007669"/>
    <property type="project" value="InterPro"/>
</dbReference>
<evidence type="ECO:0000256" key="3">
    <source>
        <dbReference type="ARBA" id="ARBA00022695"/>
    </source>
</evidence>
<keyword evidence="3 12" id="KW-0548">Nucleotidyltransferase</keyword>
<dbReference type="PIRSF" id="PIRSF000808">
    <property type="entry name" value="GalT"/>
    <property type="match status" value="1"/>
</dbReference>
<evidence type="ECO:0000256" key="7">
    <source>
        <dbReference type="NCBIfam" id="TIGR00209"/>
    </source>
</evidence>
<name>A0A6G7GUU8_KUEST</name>
<dbReference type="Pfam" id="PF01087">
    <property type="entry name" value="GalP_UDP_transf"/>
    <property type="match status" value="1"/>
</dbReference>
<dbReference type="Proteomes" id="UP000501926">
    <property type="component" value="Chromosome"/>
</dbReference>
<dbReference type="RefSeq" id="WP_164995288.1">
    <property type="nucleotide sequence ID" value="NZ_CP049055.1"/>
</dbReference>
<feature type="domain" description="Galactose-1-phosphate uridyl transferase N-terminal" evidence="10">
    <location>
        <begin position="4"/>
        <end position="177"/>
    </location>
</feature>
<proteinExistence type="inferred from homology"/>
<evidence type="ECO:0000259" key="11">
    <source>
        <dbReference type="Pfam" id="PF02744"/>
    </source>
</evidence>
<dbReference type="InterPro" id="IPR036265">
    <property type="entry name" value="HIT-like_sf"/>
</dbReference>
<dbReference type="Gene3D" id="3.30.428.10">
    <property type="entry name" value="HIT-like"/>
    <property type="match status" value="2"/>
</dbReference>
<organism evidence="12 13">
    <name type="scientific">Kuenenia stuttgartiensis</name>
    <dbReference type="NCBI Taxonomy" id="174633"/>
    <lineage>
        <taxon>Bacteria</taxon>
        <taxon>Pseudomonadati</taxon>
        <taxon>Planctomycetota</taxon>
        <taxon>Candidatus Brocadiia</taxon>
        <taxon>Candidatus Brocadiales</taxon>
        <taxon>Candidatus Brocadiaceae</taxon>
        <taxon>Candidatus Kuenenia</taxon>
    </lineage>
</organism>
<dbReference type="SUPFAM" id="SSF54197">
    <property type="entry name" value="HIT-like"/>
    <property type="match status" value="2"/>
</dbReference>
<feature type="binding site" evidence="9">
    <location>
        <position position="165"/>
    </location>
    <ligand>
        <name>Zn(2+)</name>
        <dbReference type="ChEBI" id="CHEBI:29105"/>
    </ligand>
</feature>
<comment type="cofactor">
    <cofactor evidence="9">
        <name>Zn(2+)</name>
        <dbReference type="ChEBI" id="CHEBI:29105"/>
    </cofactor>
    <text evidence="9">Binds 1 zinc ion per subunit.</text>
</comment>
<evidence type="ECO:0000259" key="10">
    <source>
        <dbReference type="Pfam" id="PF01087"/>
    </source>
</evidence>
<evidence type="ECO:0000313" key="13">
    <source>
        <dbReference type="Proteomes" id="UP000501926"/>
    </source>
</evidence>
<feature type="active site" description="Tele-UMP-histidine intermediate" evidence="8">
    <location>
        <position position="167"/>
    </location>
</feature>
<dbReference type="PANTHER" id="PTHR42763">
    <property type="entry name" value="ADP-GLUCOSE PHOSPHORYLASE"/>
    <property type="match status" value="1"/>
</dbReference>
<evidence type="ECO:0000256" key="9">
    <source>
        <dbReference type="PIRSR" id="PIRSR000808-3"/>
    </source>
</evidence>
<evidence type="ECO:0000256" key="2">
    <source>
        <dbReference type="ARBA" id="ARBA00022679"/>
    </source>
</evidence>
<feature type="binding site" evidence="9">
    <location>
        <position position="41"/>
    </location>
    <ligand>
        <name>Zn(2+)</name>
        <dbReference type="ChEBI" id="CHEBI:29105"/>
    </ligand>
</feature>
<evidence type="ECO:0000256" key="6">
    <source>
        <dbReference type="ARBA" id="ARBA00023277"/>
    </source>
</evidence>
<sequence length="343" mass="39491">MPDLRKDPVSGRWVIIAKERAMRPNDFKIEPHAPLSADVFCPFCEGNEDKTPPEIMAYREKDSHANKKGWRVRVVPNKFPALKIEGGLNKQGVGIYDTMSGVGAHEVIIESPLHITSLTEMPAWQVEEILWTYRDRMIDLKKDKRFIYGLLFKNVGRAAGASLEHSHSQLIVTPIVPITVIHEMEGSEVFYKYRGRCLFCDMVRQELATGARIVMEGKNFIAFTPYASRFPFEIWILSKTHASHFENIQKLEVEELAKILQKTILKLEACLTFPPYNYIIHTTPFTYGEIEYYHWHIEIIPRLTNIAGFEWGSGFYINTVMPETAAEFLRNANIQNNNEDIKL</sequence>
<dbReference type="EMBL" id="CP049055">
    <property type="protein sequence ID" value="QII12987.1"/>
    <property type="molecule type" value="Genomic_DNA"/>
</dbReference>
<comment type="similarity">
    <text evidence="1">Belongs to the galactose-1-phosphate uridylyltransferase type 1 family.</text>
</comment>
<dbReference type="GO" id="GO:0006012">
    <property type="term" value="P:galactose metabolic process"/>
    <property type="evidence" value="ECO:0007669"/>
    <property type="project" value="UniProtKB-UniRule"/>
</dbReference>
<dbReference type="InterPro" id="IPR005850">
    <property type="entry name" value="GalP_Utransf_C"/>
</dbReference>
<evidence type="ECO:0000313" key="12">
    <source>
        <dbReference type="EMBL" id="QII12987.1"/>
    </source>
</evidence>
<feature type="domain" description="Galactose-1-phosphate uridyl transferase C-terminal" evidence="11">
    <location>
        <begin position="192"/>
        <end position="330"/>
    </location>
</feature>
<dbReference type="InterPro" id="IPR005849">
    <property type="entry name" value="GalP_Utransf_N"/>
</dbReference>
<keyword evidence="4 9" id="KW-0479">Metal-binding</keyword>
<feature type="binding site" evidence="9">
    <location>
        <position position="44"/>
    </location>
    <ligand>
        <name>Zn(2+)</name>
        <dbReference type="ChEBI" id="CHEBI:29105"/>
    </ligand>
</feature>
<evidence type="ECO:0000256" key="4">
    <source>
        <dbReference type="ARBA" id="ARBA00022723"/>
    </source>
</evidence>
<feature type="binding site" evidence="9">
    <location>
        <position position="114"/>
    </location>
    <ligand>
        <name>Zn(2+)</name>
        <dbReference type="ChEBI" id="CHEBI:29105"/>
    </ligand>
</feature>
<dbReference type="GO" id="GO:0008108">
    <property type="term" value="F:UDP-glucose:hexose-1-phosphate uridylyltransferase activity"/>
    <property type="evidence" value="ECO:0007669"/>
    <property type="project" value="UniProtKB-UniRule"/>
</dbReference>
<protein>
    <recommendedName>
        <fullName evidence="7">Galactose-1-phosphate uridylyltransferase</fullName>
        <ecNumber evidence="7">2.7.7.12</ecNumber>
    </recommendedName>
</protein>
<dbReference type="InterPro" id="IPR053177">
    <property type="entry name" value="ADP-glucose_phosphorylase"/>
</dbReference>
<reference evidence="12 13" key="1">
    <citation type="submission" date="2020-02" db="EMBL/GenBank/DDBJ databases">
        <title>Newly sequenced genome of strain CSTR1 showed variability in Candidatus Kuenenia stuttgartiensis genomes.</title>
        <authorList>
            <person name="Ding C."/>
            <person name="Adrian L."/>
        </authorList>
    </citation>
    <scope>NUCLEOTIDE SEQUENCE [LARGE SCALE GENOMIC DNA]</scope>
    <source>
        <strain evidence="12 13">CSTR1</strain>
    </source>
</reference>
<evidence type="ECO:0000256" key="1">
    <source>
        <dbReference type="ARBA" id="ARBA00010951"/>
    </source>
</evidence>
<keyword evidence="5 9" id="KW-0862">Zinc</keyword>
<accession>A0A6G7GUU8</accession>
<evidence type="ECO:0000256" key="5">
    <source>
        <dbReference type="ARBA" id="ARBA00022833"/>
    </source>
</evidence>
<dbReference type="AlphaFoldDB" id="A0A6G7GUU8"/>